<evidence type="ECO:0000313" key="1">
    <source>
        <dbReference type="EMBL" id="NYI77172.1"/>
    </source>
</evidence>
<dbReference type="Gene3D" id="3.40.50.300">
    <property type="entry name" value="P-loop containing nucleotide triphosphate hydrolases"/>
    <property type="match status" value="1"/>
</dbReference>
<dbReference type="AlphaFoldDB" id="A0A7Z0DKT1"/>
<accession>A0A7Z0DKT1</accession>
<dbReference type="RefSeq" id="WP_246321446.1">
    <property type="nucleotide sequence ID" value="NZ_JACBZR010000001.1"/>
</dbReference>
<comment type="caution">
    <text evidence="1">The sequence shown here is derived from an EMBL/GenBank/DDBJ whole genome shotgun (WGS) entry which is preliminary data.</text>
</comment>
<protein>
    <submittedName>
        <fullName evidence="1">RecA/RadA recombinase</fullName>
    </submittedName>
</protein>
<dbReference type="EMBL" id="JACBZR010000001">
    <property type="protein sequence ID" value="NYI77172.1"/>
    <property type="molecule type" value="Genomic_DNA"/>
</dbReference>
<dbReference type="InterPro" id="IPR027417">
    <property type="entry name" value="P-loop_NTPase"/>
</dbReference>
<keyword evidence="2" id="KW-1185">Reference proteome</keyword>
<proteinExistence type="predicted"/>
<organism evidence="1 2">
    <name type="scientific">Nocardioides panzhihuensis</name>
    <dbReference type="NCBI Taxonomy" id="860243"/>
    <lineage>
        <taxon>Bacteria</taxon>
        <taxon>Bacillati</taxon>
        <taxon>Actinomycetota</taxon>
        <taxon>Actinomycetes</taxon>
        <taxon>Propionibacteriales</taxon>
        <taxon>Nocardioidaceae</taxon>
        <taxon>Nocardioides</taxon>
    </lineage>
</organism>
<name>A0A7Z0DKT1_9ACTN</name>
<dbReference type="SUPFAM" id="SSF52540">
    <property type="entry name" value="P-loop containing nucleoside triphosphate hydrolases"/>
    <property type="match status" value="1"/>
</dbReference>
<dbReference type="Proteomes" id="UP000564496">
    <property type="component" value="Unassembled WGS sequence"/>
</dbReference>
<gene>
    <name evidence="1" type="ORF">BJ988_001820</name>
</gene>
<reference evidence="1 2" key="1">
    <citation type="submission" date="2020-07" db="EMBL/GenBank/DDBJ databases">
        <title>Sequencing the genomes of 1000 actinobacteria strains.</title>
        <authorList>
            <person name="Klenk H.-P."/>
        </authorList>
    </citation>
    <scope>NUCLEOTIDE SEQUENCE [LARGE SCALE GENOMIC DNA]</scope>
    <source>
        <strain evidence="1 2">DSM 26487</strain>
    </source>
</reference>
<sequence length="179" mass="19125">MTDSPSADLLMIAMSRPATLGPGRLICVDGPAGSGKTTLATALADMTQAPVVHMDDLYAGWEGLAEGIAQLETILLPLVEGAPGSYRRYDWHARELAETVLVPPSPLLVIEGVGSGAAAYDGFRTALAWVDAPEDERRRRGIDRDGDTFAPHWEAWAAAETEHFARDQTAARADIIVAT</sequence>
<evidence type="ECO:0000313" key="2">
    <source>
        <dbReference type="Proteomes" id="UP000564496"/>
    </source>
</evidence>